<dbReference type="RefSeq" id="WP_182384900.1">
    <property type="nucleotide sequence ID" value="NZ_CP059833.1"/>
</dbReference>
<keyword evidence="2" id="KW-1185">Reference proteome</keyword>
<proteinExistence type="predicted"/>
<organism evidence="1 2">
    <name type="scientific">Corynebacterium hindlerae</name>
    <dbReference type="NCBI Taxonomy" id="699041"/>
    <lineage>
        <taxon>Bacteria</taxon>
        <taxon>Bacillati</taxon>
        <taxon>Actinomycetota</taxon>
        <taxon>Actinomycetes</taxon>
        <taxon>Mycobacteriales</taxon>
        <taxon>Corynebacteriaceae</taxon>
        <taxon>Corynebacterium</taxon>
    </lineage>
</organism>
<evidence type="ECO:0008006" key="3">
    <source>
        <dbReference type="Google" id="ProtNLM"/>
    </source>
</evidence>
<evidence type="ECO:0000313" key="1">
    <source>
        <dbReference type="EMBL" id="QMV84090.1"/>
    </source>
</evidence>
<name>A0A7G5FBU9_9CORY</name>
<dbReference type="EMBL" id="CP059833">
    <property type="protein sequence ID" value="QMV84090.1"/>
    <property type="molecule type" value="Genomic_DNA"/>
</dbReference>
<protein>
    <recommendedName>
        <fullName evidence="3">P22 coat protein-protein 5 domain protein</fullName>
    </recommendedName>
</protein>
<reference evidence="1 2" key="1">
    <citation type="submission" date="2020-07" db="EMBL/GenBank/DDBJ databases">
        <title>non toxigenic Corynebacterium sp. nov from a clinical source.</title>
        <authorList>
            <person name="Bernier A.-M."/>
            <person name="Bernard K."/>
        </authorList>
    </citation>
    <scope>NUCLEOTIDE SEQUENCE [LARGE SCALE GENOMIC DNA]</scope>
    <source>
        <strain evidence="2">NML 93-0612</strain>
    </source>
</reference>
<gene>
    <name evidence="1" type="ORF">HW450_06755</name>
</gene>
<dbReference type="Pfam" id="PF25209">
    <property type="entry name" value="Phage_capsid_4"/>
    <property type="match status" value="1"/>
</dbReference>
<dbReference type="Proteomes" id="UP000515570">
    <property type="component" value="Chromosome"/>
</dbReference>
<sequence length="295" mass="31305">MASTGLDAFVPELWSAAIAAPFEKSLVFGQAAIVNGEYTGEISRKGDTVHLSSLSAPTVNDYDIERDLEIEDLTVKDNAMKIDQGAYFAFRVNDLDVVQAAGPFKDPATKAAAVALRDKVDKYIAKQIETDAKAKVKADIDKSGTDNSAFAALVALSEKLNLESVPTTGRYVIVGPSLYSALLMDKRFTRVDASGTTDGLRNGIVGRVLGMDVLLSNNVTGAGTKTEKAYAGTPMATAFVSQLNKIETDREEKRFSDIVKGLMIYGAKAYRPEGLAVLTATLSDKPAGVVPGIGG</sequence>
<accession>A0A7G5FBU9</accession>
<evidence type="ECO:0000313" key="2">
    <source>
        <dbReference type="Proteomes" id="UP000515570"/>
    </source>
</evidence>
<dbReference type="AlphaFoldDB" id="A0A7G5FBU9"/>